<accession>A0A2N0DAD6</accession>
<dbReference type="InterPro" id="IPR012675">
    <property type="entry name" value="Beta-grasp_dom_sf"/>
</dbReference>
<reference evidence="3" key="3">
    <citation type="submission" date="2022-09" db="EMBL/GenBank/DDBJ databases">
        <title>Australian commercial rhizobial inoculants.</title>
        <authorList>
            <person name="Kohlmeier M.G."/>
            <person name="O'Hara G.W."/>
            <person name="Colombi E."/>
            <person name="Ramsay J.P."/>
            <person name="Terpolilli J."/>
        </authorList>
    </citation>
    <scope>NUCLEOTIDE SEQUENCE</scope>
    <source>
        <strain evidence="3">WSM1592</strain>
    </source>
</reference>
<reference evidence="2 4" key="1">
    <citation type="submission" date="2017-11" db="EMBL/GenBank/DDBJ databases">
        <authorList>
            <person name="Han C.G."/>
        </authorList>
    </citation>
    <scope>NUCLEOTIDE SEQUENCE [LARGE SCALE GENOMIC DNA]</scope>
    <source>
        <strain evidence="2 4">HCNT1</strain>
    </source>
</reference>
<dbReference type="AlphaFoldDB" id="A0A2N0DAD6"/>
<dbReference type="EMBL" id="PIQN01000008">
    <property type="protein sequence ID" value="PKA43063.1"/>
    <property type="molecule type" value="Genomic_DNA"/>
</dbReference>
<evidence type="ECO:0000313" key="4">
    <source>
        <dbReference type="Proteomes" id="UP000232164"/>
    </source>
</evidence>
<dbReference type="EMBL" id="CP104143">
    <property type="protein sequence ID" value="UWU15485.1"/>
    <property type="molecule type" value="Genomic_DNA"/>
</dbReference>
<dbReference type="SUPFAM" id="SSF54292">
    <property type="entry name" value="2Fe-2S ferredoxin-like"/>
    <property type="match status" value="1"/>
</dbReference>
<sequence length="79" mass="8737">MSTIDFMLSKRQQAMLRALILQPVDLSCEQGMCGSCLTRVLSRELDHRDIILSNAEKAANDQMTICCSRGRGPLIVLGI</sequence>
<gene>
    <name evidence="2" type="ORF">CWR43_13435</name>
    <name evidence="3" type="ORF">N2599_05635</name>
</gene>
<dbReference type="PROSITE" id="PS00197">
    <property type="entry name" value="2FE2S_FER_1"/>
    <property type="match status" value="1"/>
</dbReference>
<dbReference type="GO" id="GO:0051537">
    <property type="term" value="F:2 iron, 2 sulfur cluster binding"/>
    <property type="evidence" value="ECO:0007669"/>
    <property type="project" value="InterPro"/>
</dbReference>
<dbReference type="InterPro" id="IPR006058">
    <property type="entry name" value="2Fe2S_fd_BS"/>
</dbReference>
<organism evidence="2 4">
    <name type="scientific">Rhizobium sullae</name>
    <name type="common">Rhizobium hedysari</name>
    <dbReference type="NCBI Taxonomy" id="50338"/>
    <lineage>
        <taxon>Bacteria</taxon>
        <taxon>Pseudomonadati</taxon>
        <taxon>Pseudomonadota</taxon>
        <taxon>Alphaproteobacteria</taxon>
        <taxon>Hyphomicrobiales</taxon>
        <taxon>Rhizobiaceae</taxon>
        <taxon>Rhizobium/Agrobacterium group</taxon>
        <taxon>Rhizobium</taxon>
    </lineage>
</organism>
<feature type="domain" description="2Fe-2S ferredoxin-type" evidence="1">
    <location>
        <begin position="15"/>
        <end position="69"/>
    </location>
</feature>
<evidence type="ECO:0000313" key="3">
    <source>
        <dbReference type="EMBL" id="UWU15485.1"/>
    </source>
</evidence>
<keyword evidence="5" id="KW-1185">Reference proteome</keyword>
<evidence type="ECO:0000313" key="2">
    <source>
        <dbReference type="EMBL" id="PKA43063.1"/>
    </source>
</evidence>
<dbReference type="InterPro" id="IPR001041">
    <property type="entry name" value="2Fe-2S_ferredoxin-type"/>
</dbReference>
<reference evidence="2 4" key="2">
    <citation type="submission" date="2017-12" db="EMBL/GenBank/DDBJ databases">
        <title>Genome sequence of Rhizobium sullae HCNT1 isolated from Sulla coronaria nodules and featuring peculiar denitrification phenotypes.</title>
        <authorList>
            <person name="De Diego-Diaz B."/>
            <person name="Treu L."/>
            <person name="Campanaro S."/>
            <person name="Da Silva Duarte V."/>
            <person name="Basaglia M."/>
            <person name="Favaro L."/>
            <person name="Casella S."/>
            <person name="Squartini A."/>
        </authorList>
    </citation>
    <scope>NUCLEOTIDE SEQUENCE [LARGE SCALE GENOMIC DNA]</scope>
    <source>
        <strain evidence="2 4">HCNT1</strain>
    </source>
</reference>
<proteinExistence type="predicted"/>
<dbReference type="Proteomes" id="UP000232164">
    <property type="component" value="Unassembled WGS sequence"/>
</dbReference>
<protein>
    <submittedName>
        <fullName evidence="3">2Fe-2S iron-sulfur cluster binding domain-containing protein</fullName>
    </submittedName>
</protein>
<dbReference type="Proteomes" id="UP001060123">
    <property type="component" value="Chromosome"/>
</dbReference>
<name>A0A2N0DAD6_RHISU</name>
<evidence type="ECO:0000313" key="5">
    <source>
        <dbReference type="Proteomes" id="UP001060123"/>
    </source>
</evidence>
<evidence type="ECO:0000259" key="1">
    <source>
        <dbReference type="Pfam" id="PF00111"/>
    </source>
</evidence>
<dbReference type="RefSeq" id="WP_027508795.1">
    <property type="nucleotide sequence ID" value="NZ_CP104143.1"/>
</dbReference>
<dbReference type="Pfam" id="PF00111">
    <property type="entry name" value="Fer2"/>
    <property type="match status" value="1"/>
</dbReference>
<dbReference type="InterPro" id="IPR036010">
    <property type="entry name" value="2Fe-2S_ferredoxin-like_sf"/>
</dbReference>
<dbReference type="CDD" id="cd00207">
    <property type="entry name" value="fer2"/>
    <property type="match status" value="1"/>
</dbReference>
<dbReference type="Gene3D" id="3.10.20.30">
    <property type="match status" value="1"/>
</dbReference>